<gene>
    <name evidence="5" type="ORF">OLC1_LOCUS14945</name>
</gene>
<reference evidence="5" key="1">
    <citation type="submission" date="2023-03" db="EMBL/GenBank/DDBJ databases">
        <authorList>
            <person name="Julca I."/>
        </authorList>
    </citation>
    <scope>NUCLEOTIDE SEQUENCE</scope>
</reference>
<dbReference type="InterPro" id="IPR051848">
    <property type="entry name" value="PGIP"/>
</dbReference>
<evidence type="ECO:0000256" key="2">
    <source>
        <dbReference type="ARBA" id="ARBA00022614"/>
    </source>
</evidence>
<dbReference type="SUPFAM" id="SSF52058">
    <property type="entry name" value="L domain-like"/>
    <property type="match status" value="1"/>
</dbReference>
<dbReference type="EMBL" id="OX459122">
    <property type="protein sequence ID" value="CAI9106451.1"/>
    <property type="molecule type" value="Genomic_DNA"/>
</dbReference>
<dbReference type="Pfam" id="PF08263">
    <property type="entry name" value="LRRNT_2"/>
    <property type="match status" value="1"/>
</dbReference>
<dbReference type="Proteomes" id="UP001161247">
    <property type="component" value="Chromosome 5"/>
</dbReference>
<organism evidence="5 6">
    <name type="scientific">Oldenlandia corymbosa var. corymbosa</name>
    <dbReference type="NCBI Taxonomy" id="529605"/>
    <lineage>
        <taxon>Eukaryota</taxon>
        <taxon>Viridiplantae</taxon>
        <taxon>Streptophyta</taxon>
        <taxon>Embryophyta</taxon>
        <taxon>Tracheophyta</taxon>
        <taxon>Spermatophyta</taxon>
        <taxon>Magnoliopsida</taxon>
        <taxon>eudicotyledons</taxon>
        <taxon>Gunneridae</taxon>
        <taxon>Pentapetalae</taxon>
        <taxon>asterids</taxon>
        <taxon>lamiids</taxon>
        <taxon>Gentianales</taxon>
        <taxon>Rubiaceae</taxon>
        <taxon>Rubioideae</taxon>
        <taxon>Spermacoceae</taxon>
        <taxon>Hedyotis-Oldenlandia complex</taxon>
        <taxon>Oldenlandia</taxon>
    </lineage>
</organism>
<evidence type="ECO:0000313" key="5">
    <source>
        <dbReference type="EMBL" id="CAI9106451.1"/>
    </source>
</evidence>
<sequence>MTVCEVGSAGSEGCHPDDLKALNDFKAGITYDESQRLKRWIGVNCCKWVGISCDDITGRVTEINLPGALTKNGAQLRMKGELSPSLHLLSSLRVLHLGGLSQLSGQIPPLIGDLKDLQFWDLHKEQL</sequence>
<accession>A0AAV1DF12</accession>
<keyword evidence="6" id="KW-1185">Reference proteome</keyword>
<dbReference type="Gene3D" id="3.80.10.10">
    <property type="entry name" value="Ribonuclease Inhibitor"/>
    <property type="match status" value="1"/>
</dbReference>
<keyword evidence="3" id="KW-0677">Repeat</keyword>
<feature type="domain" description="Leucine-rich repeat-containing N-terminal plant-type" evidence="4">
    <location>
        <begin position="15"/>
        <end position="54"/>
    </location>
</feature>
<protein>
    <submittedName>
        <fullName evidence="5">OLC1v1005610C1</fullName>
    </submittedName>
</protein>
<dbReference type="InterPro" id="IPR013210">
    <property type="entry name" value="LRR_N_plant-typ"/>
</dbReference>
<name>A0AAV1DF12_OLDCO</name>
<evidence type="ECO:0000313" key="6">
    <source>
        <dbReference type="Proteomes" id="UP001161247"/>
    </source>
</evidence>
<evidence type="ECO:0000256" key="1">
    <source>
        <dbReference type="ARBA" id="ARBA00004196"/>
    </source>
</evidence>
<dbReference type="PANTHER" id="PTHR48059:SF30">
    <property type="entry name" value="OS06G0587000 PROTEIN"/>
    <property type="match status" value="1"/>
</dbReference>
<dbReference type="AlphaFoldDB" id="A0AAV1DF12"/>
<comment type="subcellular location">
    <subcellularLocation>
        <location evidence="1">Cell envelope</location>
    </subcellularLocation>
</comment>
<evidence type="ECO:0000259" key="4">
    <source>
        <dbReference type="Pfam" id="PF08263"/>
    </source>
</evidence>
<dbReference type="PANTHER" id="PTHR48059">
    <property type="entry name" value="POLYGALACTURONASE INHIBITOR 1"/>
    <property type="match status" value="1"/>
</dbReference>
<proteinExistence type="predicted"/>
<dbReference type="InterPro" id="IPR032675">
    <property type="entry name" value="LRR_dom_sf"/>
</dbReference>
<keyword evidence="2" id="KW-0433">Leucine-rich repeat</keyword>
<evidence type="ECO:0000256" key="3">
    <source>
        <dbReference type="ARBA" id="ARBA00022737"/>
    </source>
</evidence>